<dbReference type="EMBL" id="BMAV01014663">
    <property type="protein sequence ID" value="GFY63244.1"/>
    <property type="molecule type" value="Genomic_DNA"/>
</dbReference>
<accession>A0A8X7C9U1</accession>
<evidence type="ECO:0000313" key="2">
    <source>
        <dbReference type="Proteomes" id="UP000886998"/>
    </source>
</evidence>
<organism evidence="1 2">
    <name type="scientific">Trichonephila inaurata madagascariensis</name>
    <dbReference type="NCBI Taxonomy" id="2747483"/>
    <lineage>
        <taxon>Eukaryota</taxon>
        <taxon>Metazoa</taxon>
        <taxon>Ecdysozoa</taxon>
        <taxon>Arthropoda</taxon>
        <taxon>Chelicerata</taxon>
        <taxon>Arachnida</taxon>
        <taxon>Araneae</taxon>
        <taxon>Araneomorphae</taxon>
        <taxon>Entelegynae</taxon>
        <taxon>Araneoidea</taxon>
        <taxon>Nephilidae</taxon>
        <taxon>Trichonephila</taxon>
        <taxon>Trichonephila inaurata</taxon>
    </lineage>
</organism>
<proteinExistence type="predicted"/>
<name>A0A8X7C9U1_9ARAC</name>
<comment type="caution">
    <text evidence="1">The sequence shown here is derived from an EMBL/GenBank/DDBJ whole genome shotgun (WGS) entry which is preliminary data.</text>
</comment>
<evidence type="ECO:0000313" key="1">
    <source>
        <dbReference type="EMBL" id="GFY63244.1"/>
    </source>
</evidence>
<dbReference type="Proteomes" id="UP000886998">
    <property type="component" value="Unassembled WGS sequence"/>
</dbReference>
<protein>
    <submittedName>
        <fullName evidence="1">Uncharacterized protein</fullName>
    </submittedName>
</protein>
<dbReference type="AlphaFoldDB" id="A0A8X7C9U1"/>
<gene>
    <name evidence="1" type="ORF">TNIN_205601</name>
</gene>
<keyword evidence="2" id="KW-1185">Reference proteome</keyword>
<sequence length="82" mass="9334">MSAWIKFLNLSKREIQALKIKGMKRTRLEIEIRSGCVCIPRASPQDFPNELLEIGGQTLGEVLDFEIRIKCLRKGQRACGCK</sequence>
<reference evidence="1" key="1">
    <citation type="submission" date="2020-08" db="EMBL/GenBank/DDBJ databases">
        <title>Multicomponent nature underlies the extraordinary mechanical properties of spider dragline silk.</title>
        <authorList>
            <person name="Kono N."/>
            <person name="Nakamura H."/>
            <person name="Mori M."/>
            <person name="Yoshida Y."/>
            <person name="Ohtoshi R."/>
            <person name="Malay A.D."/>
            <person name="Moran D.A.P."/>
            <person name="Tomita M."/>
            <person name="Numata K."/>
            <person name="Arakawa K."/>
        </authorList>
    </citation>
    <scope>NUCLEOTIDE SEQUENCE</scope>
</reference>